<organism evidence="1 2">
    <name type="scientific">Schizopora paradoxa</name>
    <dbReference type="NCBI Taxonomy" id="27342"/>
    <lineage>
        <taxon>Eukaryota</taxon>
        <taxon>Fungi</taxon>
        <taxon>Dikarya</taxon>
        <taxon>Basidiomycota</taxon>
        <taxon>Agaricomycotina</taxon>
        <taxon>Agaricomycetes</taxon>
        <taxon>Hymenochaetales</taxon>
        <taxon>Schizoporaceae</taxon>
        <taxon>Schizopora</taxon>
    </lineage>
</organism>
<accession>A0A0H2SBC2</accession>
<evidence type="ECO:0000313" key="2">
    <source>
        <dbReference type="Proteomes" id="UP000053477"/>
    </source>
</evidence>
<keyword evidence="2" id="KW-1185">Reference proteome</keyword>
<dbReference type="AlphaFoldDB" id="A0A0H2SBC2"/>
<dbReference type="Proteomes" id="UP000053477">
    <property type="component" value="Unassembled WGS sequence"/>
</dbReference>
<dbReference type="EMBL" id="KQ085889">
    <property type="protein sequence ID" value="KLO19013.1"/>
    <property type="molecule type" value="Genomic_DNA"/>
</dbReference>
<evidence type="ECO:0000313" key="1">
    <source>
        <dbReference type="EMBL" id="KLO19013.1"/>
    </source>
</evidence>
<reference evidence="1 2" key="1">
    <citation type="submission" date="2015-04" db="EMBL/GenBank/DDBJ databases">
        <title>Complete genome sequence of Schizopora paradoxa KUC8140, a cosmopolitan wood degrader in East Asia.</title>
        <authorList>
            <consortium name="DOE Joint Genome Institute"/>
            <person name="Min B."/>
            <person name="Park H."/>
            <person name="Jang Y."/>
            <person name="Kim J.-J."/>
            <person name="Kim K.H."/>
            <person name="Pangilinan J."/>
            <person name="Lipzen A."/>
            <person name="Riley R."/>
            <person name="Grigoriev I.V."/>
            <person name="Spatafora J.W."/>
            <person name="Choi I.-G."/>
        </authorList>
    </citation>
    <scope>NUCLEOTIDE SEQUENCE [LARGE SCALE GENOMIC DNA]</scope>
    <source>
        <strain evidence="1 2">KUC8140</strain>
    </source>
</reference>
<proteinExistence type="predicted"/>
<protein>
    <submittedName>
        <fullName evidence="1">Uncharacterized protein</fullName>
    </submittedName>
</protein>
<sequence>MQLFHAVYRWLLACNAAATPSHSLFIFDSSQNAIKLVPNGMSFPVNGNSPADWQKAGKALYEYLKNDPTGQVLMQNHGVAGELGKLETAYRTGK</sequence>
<dbReference type="InParanoid" id="A0A0H2SBC2"/>
<name>A0A0H2SBC2_9AGAM</name>
<gene>
    <name evidence="1" type="ORF">SCHPADRAFT_85562</name>
</gene>